<sequence>MIGEYTCPFYHNSGKVCGRNCMRLKGCSYHWKAKRRIPCNDCGKPTGSISGRCPLHTRGFYVAQHYNRLRSNTNAQTRDTQKRPYEEIINIIKVMLANIREKTYEEIMDAHRDKLTNLNITLCRECLYSINIEEGEYCNNCQPAISHSPFGVHAPQKQKTKWCLEKK</sequence>
<keyword evidence="2" id="KW-1185">Reference proteome</keyword>
<dbReference type="AlphaFoldDB" id="A0A397JP47"/>
<comment type="caution">
    <text evidence="1">The sequence shown here is derived from an EMBL/GenBank/DDBJ whole genome shotgun (WGS) entry which is preliminary data.</text>
</comment>
<organism evidence="1 2">
    <name type="scientific">Diversispora epigaea</name>
    <dbReference type="NCBI Taxonomy" id="1348612"/>
    <lineage>
        <taxon>Eukaryota</taxon>
        <taxon>Fungi</taxon>
        <taxon>Fungi incertae sedis</taxon>
        <taxon>Mucoromycota</taxon>
        <taxon>Glomeromycotina</taxon>
        <taxon>Glomeromycetes</taxon>
        <taxon>Diversisporales</taxon>
        <taxon>Diversisporaceae</taxon>
        <taxon>Diversispora</taxon>
    </lineage>
</organism>
<dbReference type="OrthoDB" id="2430838at2759"/>
<gene>
    <name evidence="1" type="ORF">Glove_8g110</name>
</gene>
<name>A0A397JP47_9GLOM</name>
<evidence type="ECO:0000313" key="1">
    <source>
        <dbReference type="EMBL" id="RHZ90119.1"/>
    </source>
</evidence>
<dbReference type="EMBL" id="PQFF01000006">
    <property type="protein sequence ID" value="RHZ90119.1"/>
    <property type="molecule type" value="Genomic_DNA"/>
</dbReference>
<proteinExistence type="predicted"/>
<accession>A0A397JP47</accession>
<reference evidence="1 2" key="1">
    <citation type="submission" date="2018-08" db="EMBL/GenBank/DDBJ databases">
        <title>Genome and evolution of the arbuscular mycorrhizal fungus Diversispora epigaea (formerly Glomus versiforme) and its bacterial endosymbionts.</title>
        <authorList>
            <person name="Sun X."/>
            <person name="Fei Z."/>
            <person name="Harrison M."/>
        </authorList>
    </citation>
    <scope>NUCLEOTIDE SEQUENCE [LARGE SCALE GENOMIC DNA]</scope>
    <source>
        <strain evidence="1 2">IT104</strain>
    </source>
</reference>
<protein>
    <submittedName>
        <fullName evidence="1">Uncharacterized protein</fullName>
    </submittedName>
</protein>
<dbReference type="Proteomes" id="UP000266861">
    <property type="component" value="Unassembled WGS sequence"/>
</dbReference>
<evidence type="ECO:0000313" key="2">
    <source>
        <dbReference type="Proteomes" id="UP000266861"/>
    </source>
</evidence>